<keyword evidence="3" id="KW-1185">Reference proteome</keyword>
<feature type="signal peptide" evidence="1">
    <location>
        <begin position="1"/>
        <end position="21"/>
    </location>
</feature>
<proteinExistence type="predicted"/>
<protein>
    <submittedName>
        <fullName evidence="2">Lipid A 3-O-deacylase (PagL)</fullName>
    </submittedName>
</protein>
<dbReference type="InterPro" id="IPR018550">
    <property type="entry name" value="Lipid-A_deacylase-rel"/>
</dbReference>
<dbReference type="SUPFAM" id="SSF56925">
    <property type="entry name" value="OMPA-like"/>
    <property type="match status" value="1"/>
</dbReference>
<feature type="chain" id="PRO_5013190014" evidence="1">
    <location>
        <begin position="22"/>
        <end position="255"/>
    </location>
</feature>
<sequence>MTKPSAAPLLAALLAASTLHAQSSKMPDTESYSFRDSLSSFAEYSNTSSHIILGVSGNRRLIALGGTYSRRLLHSRYVDWHYDLDVRPLTLLEEPTARITVVAAPSVTFYGPSDYDGPIEHACTSSTVSVAAVPPIGPISGNPAYTVTTVCETRWTYAGGVSPLGQRLNFAPRHRLQPFILGNAGFMAATRDIPSYNSESFNFTFEFGAGFEFFENHHRSWAVDYRIHHLSNAYRGQNNPGIDSQIVKLTYSFGR</sequence>
<accession>A0A239JTW4</accession>
<name>A0A239JTW4_9BACT</name>
<dbReference type="AlphaFoldDB" id="A0A239JTW4"/>
<dbReference type="Pfam" id="PF09411">
    <property type="entry name" value="PagL"/>
    <property type="match status" value="1"/>
</dbReference>
<dbReference type="EMBL" id="FZOU01000004">
    <property type="protein sequence ID" value="SNT09250.1"/>
    <property type="molecule type" value="Genomic_DNA"/>
</dbReference>
<evidence type="ECO:0000256" key="1">
    <source>
        <dbReference type="SAM" id="SignalP"/>
    </source>
</evidence>
<keyword evidence="1" id="KW-0732">Signal</keyword>
<organism evidence="2 3">
    <name type="scientific">Granulicella rosea</name>
    <dbReference type="NCBI Taxonomy" id="474952"/>
    <lineage>
        <taxon>Bacteria</taxon>
        <taxon>Pseudomonadati</taxon>
        <taxon>Acidobacteriota</taxon>
        <taxon>Terriglobia</taxon>
        <taxon>Terriglobales</taxon>
        <taxon>Acidobacteriaceae</taxon>
        <taxon>Granulicella</taxon>
    </lineage>
</organism>
<evidence type="ECO:0000313" key="3">
    <source>
        <dbReference type="Proteomes" id="UP000198356"/>
    </source>
</evidence>
<dbReference type="RefSeq" id="WP_176441726.1">
    <property type="nucleotide sequence ID" value="NZ_FZOU01000004.1"/>
</dbReference>
<gene>
    <name evidence="2" type="ORF">SAMN05421770_104127</name>
</gene>
<dbReference type="Proteomes" id="UP000198356">
    <property type="component" value="Unassembled WGS sequence"/>
</dbReference>
<dbReference type="InterPro" id="IPR011250">
    <property type="entry name" value="OMP/PagP_B-barrel"/>
</dbReference>
<dbReference type="Gene3D" id="2.40.160.20">
    <property type="match status" value="1"/>
</dbReference>
<reference evidence="2 3" key="1">
    <citation type="submission" date="2017-06" db="EMBL/GenBank/DDBJ databases">
        <authorList>
            <person name="Kim H.J."/>
            <person name="Triplett B.A."/>
        </authorList>
    </citation>
    <scope>NUCLEOTIDE SEQUENCE [LARGE SCALE GENOMIC DNA]</scope>
    <source>
        <strain evidence="2 3">DSM 18704</strain>
    </source>
</reference>
<evidence type="ECO:0000313" key="2">
    <source>
        <dbReference type="EMBL" id="SNT09250.1"/>
    </source>
</evidence>